<dbReference type="InterPro" id="IPR011989">
    <property type="entry name" value="ARM-like"/>
</dbReference>
<dbReference type="Gene3D" id="1.25.10.10">
    <property type="entry name" value="Leucine-rich Repeat Variant"/>
    <property type="match status" value="1"/>
</dbReference>
<organism evidence="1 2">
    <name type="scientific">Marinitoga aeolica</name>
    <dbReference type="NCBI Taxonomy" id="2809031"/>
    <lineage>
        <taxon>Bacteria</taxon>
        <taxon>Thermotogati</taxon>
        <taxon>Thermotogota</taxon>
        <taxon>Thermotogae</taxon>
        <taxon>Petrotogales</taxon>
        <taxon>Petrotogaceae</taxon>
        <taxon>Marinitoga</taxon>
    </lineage>
</organism>
<proteinExistence type="predicted"/>
<accession>A0ABY8PRQ2</accession>
<dbReference type="RefSeq" id="WP_280999673.1">
    <property type="nucleotide sequence ID" value="NZ_CP069362.1"/>
</dbReference>
<dbReference type="SUPFAM" id="SSF48371">
    <property type="entry name" value="ARM repeat"/>
    <property type="match status" value="1"/>
</dbReference>
<sequence length="204" mass="23867">MKREDVIQRIIEEKGVKAIPILIEMMEDSDADTYSLITDIIDVMGTEAKAYLFEEFLKRFEKKSFDDVVMLYLIDVLSEMECQEIKPYLERMMNLYSDERAFPIILEALLRITKDEKYIDILATFLDDTGDIQELAIMALAELPTKKGINYLLNKYLDNISKSEKALILDSIQKMTFKNNDLLEEVKKHPAGEEIFEMLEWMLK</sequence>
<evidence type="ECO:0008006" key="3">
    <source>
        <dbReference type="Google" id="ProtNLM"/>
    </source>
</evidence>
<dbReference type="EMBL" id="CP069362">
    <property type="protein sequence ID" value="WGS65300.1"/>
    <property type="molecule type" value="Genomic_DNA"/>
</dbReference>
<keyword evidence="2" id="KW-1185">Reference proteome</keyword>
<evidence type="ECO:0000313" key="1">
    <source>
        <dbReference type="EMBL" id="WGS65300.1"/>
    </source>
</evidence>
<reference evidence="1 2" key="1">
    <citation type="submission" date="2021-02" db="EMBL/GenBank/DDBJ databases">
        <title>Characterization of Marinitoga sp. nov. str. BP5-C20A.</title>
        <authorList>
            <person name="Erauso G."/>
            <person name="Postec A."/>
        </authorList>
    </citation>
    <scope>NUCLEOTIDE SEQUENCE [LARGE SCALE GENOMIC DNA]</scope>
    <source>
        <strain evidence="1 2">BP5-C20A</strain>
    </source>
</reference>
<protein>
    <recommendedName>
        <fullName evidence="3">HEAT repeat domain-containing protein</fullName>
    </recommendedName>
</protein>
<evidence type="ECO:0000313" key="2">
    <source>
        <dbReference type="Proteomes" id="UP001232493"/>
    </source>
</evidence>
<gene>
    <name evidence="1" type="ORF">JRV97_01725</name>
</gene>
<name>A0ABY8PRQ2_9BACT</name>
<dbReference type="InterPro" id="IPR016024">
    <property type="entry name" value="ARM-type_fold"/>
</dbReference>
<dbReference type="Proteomes" id="UP001232493">
    <property type="component" value="Chromosome"/>
</dbReference>